<dbReference type="InterPro" id="IPR016024">
    <property type="entry name" value="ARM-type_fold"/>
</dbReference>
<dbReference type="Proteomes" id="UP000085678">
    <property type="component" value="Unplaced"/>
</dbReference>
<keyword evidence="7" id="KW-1185">Reference proteome</keyword>
<sequence length="229" mass="26219">MSLVRGYESHVTDKMAEAMRAHVAELLKGIDRYNPENLATLERYIAVQAMENAYDLEANLAVLKLYQFNPNYFQTTVTAQILLKALTNLPHTDLTLCKCLIEGVRLEEKPLTKIIELADLLESCQFKLFWRVLQEDPDIIVGIQGFEDSIRKFICHVVGITYQTIEKEHLAELLGGIPDAQTNQWISKYGWKIEENGQTVFVANQEENIKTKNITEKITFENVAQIMAR</sequence>
<dbReference type="InterPro" id="IPR036388">
    <property type="entry name" value="WH-like_DNA-bd_sf"/>
</dbReference>
<dbReference type="GO" id="GO:0003743">
    <property type="term" value="F:translation initiation factor activity"/>
    <property type="evidence" value="ECO:0007669"/>
    <property type="project" value="UniProtKB-UniRule"/>
</dbReference>
<dbReference type="Gene3D" id="1.10.10.10">
    <property type="entry name" value="Winged helix-like DNA-binding domain superfamily/Winged helix DNA-binding domain"/>
    <property type="match status" value="1"/>
</dbReference>
<dbReference type="PANTHER" id="PTHR13022">
    <property type="entry name" value="EUKARYOTIC TRANSLATION INITIATION FACTOR 3 SUBUNIT 11"/>
    <property type="match status" value="1"/>
</dbReference>
<comment type="function">
    <text evidence="5">Component of the eukaryotic translation initiation factor 3 (eIF-3) complex, which is involved in protein synthesis of a specialized repertoire of mRNAs and, together with other initiation factors, stimulates binding of mRNA and methionyl-tRNAi to the 40S ribosome. The eIF-3 complex specifically targets and initiates translation of a subset of mRNAs involved in cell proliferation.</text>
</comment>
<keyword evidence="3 5" id="KW-0648">Protein biosynthesis</keyword>
<dbReference type="GO" id="GO:0016282">
    <property type="term" value="C:eukaryotic 43S preinitiation complex"/>
    <property type="evidence" value="ECO:0007669"/>
    <property type="project" value="UniProtKB-UniRule"/>
</dbReference>
<evidence type="ECO:0000256" key="5">
    <source>
        <dbReference type="HAMAP-Rule" id="MF_03010"/>
    </source>
</evidence>
<comment type="function">
    <text evidence="4">Component of the eukaryotic translation initiation factor 3 (eIF-3) complex, which is required for several steps in the initiation of protein synthesis. The eIF-3 complex associates with the 40S ribosome and facilitates the recruitment of eIF-1, eIF-1A, eIF-2:GTP:methionyl-tRNAi and eIF-5 to form the 43S pre-initiation complex (43S PIC). The eIF-3 complex stimulates mRNA recruitment to the 43S PIC and scanning of the mRNA for AUG recognition. The eIF-3 complex is also required for disassembly and recycling of post-termination ribosomal complexes and subsequently prevents premature joining of the 40S and 60S ribosomal subunits prior to initiation. The eIF-3 complex specifically targets and initiates translation of a subset of mRNAs involved in cell proliferation, including cell cycling, differentiation and apoptosis, and uses different modes of RNA stem-loop binding to exert either translational activation or repression.</text>
</comment>
<evidence type="ECO:0000256" key="3">
    <source>
        <dbReference type="ARBA" id="ARBA00022917"/>
    </source>
</evidence>
<dbReference type="FunFam" id="1.10.10.10:FF:000212">
    <property type="entry name" value="Eukaryotic translation initiation factor 3 subunit K"/>
    <property type="match status" value="1"/>
</dbReference>
<dbReference type="GO" id="GO:0043022">
    <property type="term" value="F:ribosome binding"/>
    <property type="evidence" value="ECO:0007669"/>
    <property type="project" value="InterPro"/>
</dbReference>
<evidence type="ECO:0000313" key="7">
    <source>
        <dbReference type="Proteomes" id="UP000085678"/>
    </source>
</evidence>
<dbReference type="HAMAP" id="MF_03010">
    <property type="entry name" value="eIF3k"/>
    <property type="match status" value="1"/>
</dbReference>
<dbReference type="InterPro" id="IPR036390">
    <property type="entry name" value="WH_DNA-bd_sf"/>
</dbReference>
<dbReference type="GO" id="GO:0033290">
    <property type="term" value="C:eukaryotic 48S preinitiation complex"/>
    <property type="evidence" value="ECO:0007669"/>
    <property type="project" value="UniProtKB-UniRule"/>
</dbReference>
<dbReference type="GO" id="GO:0003723">
    <property type="term" value="F:RNA binding"/>
    <property type="evidence" value="ECO:0007669"/>
    <property type="project" value="UniProtKB-UniRule"/>
</dbReference>
<feature type="domain" description="PCI" evidence="6">
    <location>
        <begin position="54"/>
        <end position="217"/>
    </location>
</feature>
<dbReference type="InterPro" id="IPR000717">
    <property type="entry name" value="PCI_dom"/>
</dbReference>
<dbReference type="PROSITE" id="PS50250">
    <property type="entry name" value="PCI"/>
    <property type="match status" value="1"/>
</dbReference>
<dbReference type="InParanoid" id="A0A1S3H0S3"/>
<organism evidence="7 8">
    <name type="scientific">Lingula anatina</name>
    <name type="common">Brachiopod</name>
    <name type="synonym">Lingula unguis</name>
    <dbReference type="NCBI Taxonomy" id="7574"/>
    <lineage>
        <taxon>Eukaryota</taxon>
        <taxon>Metazoa</taxon>
        <taxon>Spiralia</taxon>
        <taxon>Lophotrochozoa</taxon>
        <taxon>Brachiopoda</taxon>
        <taxon>Linguliformea</taxon>
        <taxon>Lingulata</taxon>
        <taxon>Lingulida</taxon>
        <taxon>Linguloidea</taxon>
        <taxon>Lingulidae</taxon>
        <taxon>Lingula</taxon>
    </lineage>
</organism>
<accession>A0A1S3H0S3</accession>
<dbReference type="Gene3D" id="1.25.40.250">
    <property type="entry name" value="ARM repeat, domain 1"/>
    <property type="match status" value="1"/>
</dbReference>
<dbReference type="OrthoDB" id="337745at2759"/>
<dbReference type="GO" id="GO:0006446">
    <property type="term" value="P:regulation of translational initiation"/>
    <property type="evidence" value="ECO:0007669"/>
    <property type="project" value="InterPro"/>
</dbReference>
<dbReference type="SUPFAM" id="SSF46785">
    <property type="entry name" value="Winged helix' DNA-binding domain"/>
    <property type="match status" value="1"/>
</dbReference>
<dbReference type="AlphaFoldDB" id="A0A1S3H0S3"/>
<dbReference type="FunCoup" id="A0A1S3H0S3">
    <property type="interactions" value="2215"/>
</dbReference>
<dbReference type="InterPro" id="IPR009374">
    <property type="entry name" value="eIF3k"/>
</dbReference>
<dbReference type="KEGG" id="lak:106150682"/>
<dbReference type="RefSeq" id="XP_013379071.1">
    <property type="nucleotide sequence ID" value="XM_013523617.2"/>
</dbReference>
<evidence type="ECO:0000256" key="1">
    <source>
        <dbReference type="ARBA" id="ARBA00022490"/>
    </source>
</evidence>
<keyword evidence="2 5" id="KW-0396">Initiation factor</keyword>
<comment type="similarity">
    <text evidence="5">Belongs to the eIF-3 subunit K family.</text>
</comment>
<dbReference type="GeneID" id="106150682"/>
<dbReference type="PANTHER" id="PTHR13022:SF0">
    <property type="entry name" value="EUKARYOTIC TRANSLATION INITIATION FACTOR 3 SUBUNIT K"/>
    <property type="match status" value="1"/>
</dbReference>
<dbReference type="InterPro" id="IPR016020">
    <property type="entry name" value="Transl_init_fac_sub12_N_euk"/>
</dbReference>
<dbReference type="InterPro" id="IPR033464">
    <property type="entry name" value="CSN8_PSD8_EIF3K"/>
</dbReference>
<dbReference type="SUPFAM" id="SSF48371">
    <property type="entry name" value="ARM repeat"/>
    <property type="match status" value="1"/>
</dbReference>
<proteinExistence type="inferred from homology"/>
<evidence type="ECO:0000256" key="2">
    <source>
        <dbReference type="ARBA" id="ARBA00022540"/>
    </source>
</evidence>
<gene>
    <name evidence="8" type="primary">LOC106150682</name>
</gene>
<comment type="subcellular location">
    <subcellularLocation>
        <location evidence="5">Cytoplasm</location>
    </subcellularLocation>
</comment>
<evidence type="ECO:0000313" key="8">
    <source>
        <dbReference type="RefSeq" id="XP_013379071.1"/>
    </source>
</evidence>
<keyword evidence="1 5" id="KW-0963">Cytoplasm</keyword>
<dbReference type="FunFam" id="1.25.40.250:FF:000001">
    <property type="entry name" value="Eukaryotic translation initiation factor 3 subunit K"/>
    <property type="match status" value="1"/>
</dbReference>
<dbReference type="GO" id="GO:0005852">
    <property type="term" value="C:eukaryotic translation initiation factor 3 complex"/>
    <property type="evidence" value="ECO:0007669"/>
    <property type="project" value="UniProtKB-UniRule"/>
</dbReference>
<reference evidence="8" key="1">
    <citation type="submission" date="2025-08" db="UniProtKB">
        <authorList>
            <consortium name="RefSeq"/>
        </authorList>
    </citation>
    <scope>IDENTIFICATION</scope>
    <source>
        <tissue evidence="8">Gonads</tissue>
    </source>
</reference>
<dbReference type="Pfam" id="PF10075">
    <property type="entry name" value="CSN8_PSD8_EIF3K"/>
    <property type="match status" value="1"/>
</dbReference>
<protein>
    <recommendedName>
        <fullName evidence="5">Eukaryotic translation initiation factor 3 subunit K</fullName>
        <shortName evidence="5">eIF3k</shortName>
    </recommendedName>
    <alternativeName>
        <fullName evidence="5">eIF-3 p25</fullName>
    </alternativeName>
</protein>
<evidence type="ECO:0000259" key="6">
    <source>
        <dbReference type="PROSITE" id="PS50250"/>
    </source>
</evidence>
<comment type="subunit">
    <text evidence="5">Component of the eukaryotic translation initiation factor 3 (eIF-3) complex.</text>
</comment>
<name>A0A1S3H0S3_LINAN</name>
<evidence type="ECO:0000256" key="4">
    <source>
        <dbReference type="ARBA" id="ARBA00057041"/>
    </source>
</evidence>
<dbReference type="STRING" id="7574.A0A1S3H0S3"/>
<dbReference type="GO" id="GO:0001732">
    <property type="term" value="P:formation of cytoplasmic translation initiation complex"/>
    <property type="evidence" value="ECO:0007669"/>
    <property type="project" value="UniProtKB-UniRule"/>
</dbReference>